<protein>
    <submittedName>
        <fullName evidence="1">Uncharacterized protein</fullName>
    </submittedName>
</protein>
<keyword evidence="2" id="KW-1185">Reference proteome</keyword>
<proteinExistence type="predicted"/>
<sequence length="95" mass="10542">MATRSIEPGCLAYVTYSIRKPELAWTQCRVIDRCPPGEPTLEGERTLLGEWDCEHPDVPGIAVFHEKQLVRIDGGDPEAGEVECQDLEVDSHAHA</sequence>
<reference evidence="1 2" key="1">
    <citation type="submission" date="2019-12" db="EMBL/GenBank/DDBJ databases">
        <title>Genome sequencing and assembly of endphytes of Porphyra tenera.</title>
        <authorList>
            <person name="Park J.M."/>
            <person name="Shin R."/>
            <person name="Jo S.H."/>
        </authorList>
    </citation>
    <scope>NUCLEOTIDE SEQUENCE [LARGE SCALE GENOMIC DNA]</scope>
    <source>
        <strain evidence="1 2">GPM3</strain>
    </source>
</reference>
<evidence type="ECO:0000313" key="1">
    <source>
        <dbReference type="EMBL" id="QKS24211.1"/>
    </source>
</evidence>
<dbReference type="Proteomes" id="UP000509761">
    <property type="component" value="Chromosome"/>
</dbReference>
<dbReference type="AlphaFoldDB" id="A0AAP9NM39"/>
<organism evidence="1 2">
    <name type="scientific">Vreelandella titanicae</name>
    <dbReference type="NCBI Taxonomy" id="664683"/>
    <lineage>
        <taxon>Bacteria</taxon>
        <taxon>Pseudomonadati</taxon>
        <taxon>Pseudomonadota</taxon>
        <taxon>Gammaproteobacteria</taxon>
        <taxon>Oceanospirillales</taxon>
        <taxon>Halomonadaceae</taxon>
        <taxon>Vreelandella</taxon>
    </lineage>
</organism>
<evidence type="ECO:0000313" key="2">
    <source>
        <dbReference type="Proteomes" id="UP000509761"/>
    </source>
</evidence>
<dbReference type="EMBL" id="CP054580">
    <property type="protein sequence ID" value="QKS24211.1"/>
    <property type="molecule type" value="Genomic_DNA"/>
</dbReference>
<gene>
    <name evidence="1" type="ORF">FX987_01985</name>
</gene>
<name>A0AAP9NM39_9GAMM</name>
<dbReference type="RefSeq" id="WP_022522832.1">
    <property type="nucleotide sequence ID" value="NZ_CP054580.1"/>
</dbReference>
<accession>A0AAP9NM39</accession>